<evidence type="ECO:0008006" key="3">
    <source>
        <dbReference type="Google" id="ProtNLM"/>
    </source>
</evidence>
<keyword evidence="2" id="KW-1185">Reference proteome</keyword>
<dbReference type="OrthoDB" id="14765at2"/>
<dbReference type="RefSeq" id="WP_098735035.1">
    <property type="nucleotide sequence ID" value="NZ_PDKW01000037.1"/>
</dbReference>
<proteinExistence type="predicted"/>
<evidence type="ECO:0000313" key="2">
    <source>
        <dbReference type="Proteomes" id="UP000225379"/>
    </source>
</evidence>
<dbReference type="Proteomes" id="UP000225379">
    <property type="component" value="Unassembled WGS sequence"/>
</dbReference>
<comment type="caution">
    <text evidence="1">The sequence shown here is derived from an EMBL/GenBank/DDBJ whole genome shotgun (WGS) entry which is preliminary data.</text>
</comment>
<accession>A0A2B8BNC5</accession>
<sequence length="290" mass="33076">MTDHLNEDARQRLETLSDEERCLYLGETRWIGYPAAVKALRDLLRLRERPKSIRTTGVAVCGPFRNGKTMVADRFLKTPSVQMRPIYYYQMPSEPSRTEFLSSLIRAMGRVPDPTNRTIDGRRQQMMDLFGEYEPRVIIFDDAHHGFRGSGAKEFHTLLRVMGHEWDISPVLIGDRSLAEVIHNDGELRTRLTSAPLPRLQYDADYARLLNSLVLSLPLRRKSDLTEDTLAKRIFLTSEGLIGDIVQTVTATAVEAVRRGEERITVALFDDMKFRPPSKRFSAQDLLGLG</sequence>
<protein>
    <recommendedName>
        <fullName evidence="3">NTP-binding protein</fullName>
    </recommendedName>
</protein>
<dbReference type="InterPro" id="IPR027417">
    <property type="entry name" value="P-loop_NTPase"/>
</dbReference>
<dbReference type="AlphaFoldDB" id="A0A2B8BNC5"/>
<dbReference type="SUPFAM" id="SSF52540">
    <property type="entry name" value="P-loop containing nucleoside triphosphate hydrolases"/>
    <property type="match status" value="1"/>
</dbReference>
<name>A0A2B8BNC5_9PROT</name>
<reference evidence="2" key="1">
    <citation type="submission" date="2017-10" db="EMBL/GenBank/DDBJ databases">
        <authorList>
            <person name="Kravchenko I.K."/>
            <person name="Grouzdev D.S."/>
        </authorList>
    </citation>
    <scope>NUCLEOTIDE SEQUENCE [LARGE SCALE GENOMIC DNA]</scope>
    <source>
        <strain evidence="2">B2</strain>
    </source>
</reference>
<gene>
    <name evidence="1" type="ORF">CRT60_03415</name>
</gene>
<organism evidence="1 2">
    <name type="scientific">Azospirillum palustre</name>
    <dbReference type="NCBI Taxonomy" id="2044885"/>
    <lineage>
        <taxon>Bacteria</taxon>
        <taxon>Pseudomonadati</taxon>
        <taxon>Pseudomonadota</taxon>
        <taxon>Alphaproteobacteria</taxon>
        <taxon>Rhodospirillales</taxon>
        <taxon>Azospirillaceae</taxon>
        <taxon>Azospirillum</taxon>
    </lineage>
</organism>
<evidence type="ECO:0000313" key="1">
    <source>
        <dbReference type="EMBL" id="PGH59043.1"/>
    </source>
</evidence>
<dbReference type="InterPro" id="IPR008868">
    <property type="entry name" value="TniB"/>
</dbReference>
<dbReference type="Pfam" id="PF05621">
    <property type="entry name" value="TniB"/>
    <property type="match status" value="1"/>
</dbReference>
<dbReference type="EMBL" id="PDKW01000037">
    <property type="protein sequence ID" value="PGH59043.1"/>
    <property type="molecule type" value="Genomic_DNA"/>
</dbReference>